<reference evidence="1" key="1">
    <citation type="submission" date="2018-05" db="EMBL/GenBank/DDBJ databases">
        <authorList>
            <person name="Lanie J.A."/>
            <person name="Ng W.-L."/>
            <person name="Kazmierczak K.M."/>
            <person name="Andrzejewski T.M."/>
            <person name="Davidsen T.M."/>
            <person name="Wayne K.J."/>
            <person name="Tettelin H."/>
            <person name="Glass J.I."/>
            <person name="Rusch D."/>
            <person name="Podicherti R."/>
            <person name="Tsui H.-C.T."/>
            <person name="Winkler M.E."/>
        </authorList>
    </citation>
    <scope>NUCLEOTIDE SEQUENCE</scope>
</reference>
<proteinExistence type="predicted"/>
<protein>
    <recommendedName>
        <fullName evidence="2">MacB-like periplasmic core domain-containing protein</fullName>
    </recommendedName>
</protein>
<sequence>VIARIAFRNIFRQRRRSILTALMMAGGFSLSSVSLGISEGSYDRIIDMFTRDHTGHVQVHPSGYLDRPSIYKTIEAPEALG</sequence>
<accession>A0A382KG50</accession>
<feature type="non-terminal residue" evidence="1">
    <location>
        <position position="81"/>
    </location>
</feature>
<dbReference type="EMBL" id="UINC01079692">
    <property type="protein sequence ID" value="SVC21937.1"/>
    <property type="molecule type" value="Genomic_DNA"/>
</dbReference>
<name>A0A382KG50_9ZZZZ</name>
<evidence type="ECO:0008006" key="2">
    <source>
        <dbReference type="Google" id="ProtNLM"/>
    </source>
</evidence>
<gene>
    <name evidence="1" type="ORF">METZ01_LOCUS274791</name>
</gene>
<dbReference type="AlphaFoldDB" id="A0A382KG50"/>
<feature type="non-terminal residue" evidence="1">
    <location>
        <position position="1"/>
    </location>
</feature>
<evidence type="ECO:0000313" key="1">
    <source>
        <dbReference type="EMBL" id="SVC21937.1"/>
    </source>
</evidence>
<organism evidence="1">
    <name type="scientific">marine metagenome</name>
    <dbReference type="NCBI Taxonomy" id="408172"/>
    <lineage>
        <taxon>unclassified sequences</taxon>
        <taxon>metagenomes</taxon>
        <taxon>ecological metagenomes</taxon>
    </lineage>
</organism>